<feature type="binding site" evidence="2">
    <location>
        <begin position="116"/>
        <end position="117"/>
    </location>
    <ligand>
        <name>ATP</name>
        <dbReference type="ChEBI" id="CHEBI:30616"/>
    </ligand>
</feature>
<dbReference type="GO" id="GO:0009030">
    <property type="term" value="F:thiamine-phosphate kinase activity"/>
    <property type="evidence" value="ECO:0007669"/>
    <property type="project" value="UniProtKB-UniRule"/>
</dbReference>
<protein>
    <recommendedName>
        <fullName evidence="2">Thiamine-monophosphate kinase</fullName>
        <shortName evidence="2">TMP kinase</shortName>
        <shortName evidence="2">Thiamine-phosphate kinase</shortName>
        <ecNumber evidence="2">2.7.4.16</ecNumber>
    </recommendedName>
</protein>
<evidence type="ECO:0000259" key="3">
    <source>
        <dbReference type="Pfam" id="PF00586"/>
    </source>
</evidence>
<dbReference type="RefSeq" id="WP_280008670.1">
    <property type="nucleotide sequence ID" value="NZ_JAOCEK010000014.1"/>
</dbReference>
<feature type="binding site" evidence="2">
    <location>
        <position position="206"/>
    </location>
    <ligand>
        <name>Mg(2+)</name>
        <dbReference type="ChEBI" id="CHEBI:18420"/>
        <label>3</label>
    </ligand>
</feature>
<keyword evidence="2" id="KW-0479">Metal-binding</keyword>
<name>A0AA42TVW3_9BURK</name>
<keyword evidence="2" id="KW-0460">Magnesium</keyword>
<dbReference type="Proteomes" id="UP001161065">
    <property type="component" value="Unassembled WGS sequence"/>
</dbReference>
<proteinExistence type="inferred from homology"/>
<comment type="pathway">
    <text evidence="2">Cofactor biosynthesis; thiamine diphosphate biosynthesis; thiamine diphosphate from thiamine phosphate: step 1/1.</text>
</comment>
<dbReference type="PANTHER" id="PTHR30270">
    <property type="entry name" value="THIAMINE-MONOPHOSPHATE KINASE"/>
    <property type="match status" value="1"/>
</dbReference>
<keyword evidence="2" id="KW-0547">Nucleotide-binding</keyword>
<feature type="domain" description="PurM-like C-terminal" evidence="4">
    <location>
        <begin position="145"/>
        <end position="305"/>
    </location>
</feature>
<evidence type="ECO:0000256" key="2">
    <source>
        <dbReference type="HAMAP-Rule" id="MF_02128"/>
    </source>
</evidence>
<feature type="binding site" evidence="2">
    <location>
        <position position="141"/>
    </location>
    <ligand>
        <name>ATP</name>
        <dbReference type="ChEBI" id="CHEBI:30616"/>
    </ligand>
</feature>
<feature type="binding site" evidence="2">
    <location>
        <position position="49"/>
    </location>
    <ligand>
        <name>substrate</name>
    </ligand>
</feature>
<dbReference type="GO" id="GO:0005524">
    <property type="term" value="F:ATP binding"/>
    <property type="evidence" value="ECO:0007669"/>
    <property type="project" value="UniProtKB-UniRule"/>
</dbReference>
<dbReference type="SUPFAM" id="SSF56042">
    <property type="entry name" value="PurM C-terminal domain-like"/>
    <property type="match status" value="1"/>
</dbReference>
<dbReference type="AlphaFoldDB" id="A0AA42TVW3"/>
<evidence type="ECO:0000259" key="4">
    <source>
        <dbReference type="Pfam" id="PF02769"/>
    </source>
</evidence>
<dbReference type="Pfam" id="PF00586">
    <property type="entry name" value="AIRS"/>
    <property type="match status" value="1"/>
</dbReference>
<dbReference type="GO" id="GO:0009228">
    <property type="term" value="P:thiamine biosynthetic process"/>
    <property type="evidence" value="ECO:0007669"/>
    <property type="project" value="UniProtKB-KW"/>
</dbReference>
<feature type="binding site" evidence="2">
    <location>
        <position position="42"/>
    </location>
    <ligand>
        <name>Mg(2+)</name>
        <dbReference type="ChEBI" id="CHEBI:18420"/>
        <label>1</label>
    </ligand>
</feature>
<dbReference type="InterPro" id="IPR010918">
    <property type="entry name" value="PurM-like_C_dom"/>
</dbReference>
<organism evidence="5 6">
    <name type="scientific">Comamonas thiooxydans</name>
    <dbReference type="NCBI Taxonomy" id="363952"/>
    <lineage>
        <taxon>Bacteria</taxon>
        <taxon>Pseudomonadati</taxon>
        <taxon>Pseudomonadota</taxon>
        <taxon>Betaproteobacteria</taxon>
        <taxon>Burkholderiales</taxon>
        <taxon>Comamonadaceae</taxon>
        <taxon>Comamonas</taxon>
    </lineage>
</organism>
<dbReference type="Gene3D" id="3.90.650.10">
    <property type="entry name" value="PurM-like C-terminal domain"/>
    <property type="match status" value="1"/>
</dbReference>
<feature type="domain" description="PurM-like N-terminal" evidence="3">
    <location>
        <begin position="23"/>
        <end position="133"/>
    </location>
</feature>
<keyword evidence="2 5" id="KW-0418">Kinase</keyword>
<dbReference type="CDD" id="cd02194">
    <property type="entry name" value="ThiL"/>
    <property type="match status" value="1"/>
</dbReference>
<feature type="binding site" evidence="2">
    <location>
        <position position="25"/>
    </location>
    <ligand>
        <name>Mg(2+)</name>
        <dbReference type="ChEBI" id="CHEBI:18420"/>
        <label>3</label>
    </ligand>
</feature>
<feature type="binding site" evidence="2">
    <location>
        <position position="319"/>
    </location>
    <ligand>
        <name>substrate</name>
    </ligand>
</feature>
<dbReference type="Gene3D" id="3.30.1330.10">
    <property type="entry name" value="PurM-like, N-terminal domain"/>
    <property type="match status" value="1"/>
</dbReference>
<dbReference type="EC" id="2.7.4.16" evidence="2"/>
<dbReference type="GO" id="GO:0000287">
    <property type="term" value="F:magnesium ion binding"/>
    <property type="evidence" value="ECO:0007669"/>
    <property type="project" value="UniProtKB-UniRule"/>
</dbReference>
<comment type="similarity">
    <text evidence="2">Belongs to the thiamine-monophosphate kinase family.</text>
</comment>
<feature type="binding site" evidence="2">
    <location>
        <position position="40"/>
    </location>
    <ligand>
        <name>Mg(2+)</name>
        <dbReference type="ChEBI" id="CHEBI:18420"/>
        <label>4</label>
    </ligand>
</feature>
<dbReference type="NCBIfam" id="TIGR01379">
    <property type="entry name" value="thiL"/>
    <property type="match status" value="1"/>
</dbReference>
<feature type="binding site" evidence="2">
    <location>
        <position position="70"/>
    </location>
    <ligand>
        <name>Mg(2+)</name>
        <dbReference type="ChEBI" id="CHEBI:18420"/>
        <label>2</label>
    </ligand>
</feature>
<keyword evidence="1 2" id="KW-0784">Thiamine biosynthesis</keyword>
<dbReference type="InterPro" id="IPR036921">
    <property type="entry name" value="PurM-like_N_sf"/>
</dbReference>
<evidence type="ECO:0000256" key="1">
    <source>
        <dbReference type="ARBA" id="ARBA00022977"/>
    </source>
</evidence>
<feature type="binding site" evidence="2">
    <location>
        <position position="70"/>
    </location>
    <ligand>
        <name>Mg(2+)</name>
        <dbReference type="ChEBI" id="CHEBI:18420"/>
        <label>4</label>
    </ligand>
</feature>
<feature type="binding site" evidence="2">
    <location>
        <position position="70"/>
    </location>
    <ligand>
        <name>Mg(2+)</name>
        <dbReference type="ChEBI" id="CHEBI:18420"/>
        <label>3</label>
    </ligand>
</feature>
<feature type="binding site" evidence="2">
    <location>
        <position position="263"/>
    </location>
    <ligand>
        <name>substrate</name>
    </ligand>
</feature>
<dbReference type="HAMAP" id="MF_02128">
    <property type="entry name" value="TMP_kinase"/>
    <property type="match status" value="1"/>
</dbReference>
<feature type="binding site" evidence="2">
    <location>
        <position position="42"/>
    </location>
    <ligand>
        <name>Mg(2+)</name>
        <dbReference type="ChEBI" id="CHEBI:18420"/>
        <label>2</label>
    </ligand>
</feature>
<comment type="caution">
    <text evidence="5">The sequence shown here is derived from an EMBL/GenBank/DDBJ whole genome shotgun (WGS) entry which is preliminary data.</text>
</comment>
<gene>
    <name evidence="2 5" type="primary">thiL</name>
    <name evidence="5" type="ORF">N5D63_16510</name>
</gene>
<feature type="binding site" evidence="2">
    <location>
        <position position="209"/>
    </location>
    <ligand>
        <name>Mg(2+)</name>
        <dbReference type="ChEBI" id="CHEBI:18420"/>
        <label>5</label>
    </ligand>
</feature>
<evidence type="ECO:0000313" key="5">
    <source>
        <dbReference type="EMBL" id="MDH1335748.1"/>
    </source>
</evidence>
<comment type="caution">
    <text evidence="2">Lacks conserved residue(s) required for the propagation of feature annotation.</text>
</comment>
<keyword evidence="2 5" id="KW-0808">Transferase</keyword>
<keyword evidence="2" id="KW-0067">ATP-binding</keyword>
<feature type="binding site" evidence="2">
    <location>
        <position position="208"/>
    </location>
    <ligand>
        <name>ATP</name>
        <dbReference type="ChEBI" id="CHEBI:30616"/>
    </ligand>
</feature>
<dbReference type="Pfam" id="PF02769">
    <property type="entry name" value="AIRS_C"/>
    <property type="match status" value="1"/>
</dbReference>
<dbReference type="EMBL" id="JAOCEK010000014">
    <property type="protein sequence ID" value="MDH1335748.1"/>
    <property type="molecule type" value="Genomic_DNA"/>
</dbReference>
<dbReference type="GO" id="GO:0009229">
    <property type="term" value="P:thiamine diphosphate biosynthetic process"/>
    <property type="evidence" value="ECO:0007669"/>
    <property type="project" value="UniProtKB-UniRule"/>
</dbReference>
<comment type="function">
    <text evidence="2">Catalyzes the ATP-dependent phosphorylation of thiamine-monophosphate (TMP) to form thiamine-pyrophosphate (TPP), the active form of vitamin B1.</text>
</comment>
<reference evidence="5" key="1">
    <citation type="submission" date="2022-09" db="EMBL/GenBank/DDBJ databases">
        <title>Intensive care unit water sources are persistently colonized with multi-drug resistant bacteria and are the site of extensive horizontal gene transfer of antibiotic resistance genes.</title>
        <authorList>
            <person name="Diorio-Toth L."/>
        </authorList>
    </citation>
    <scope>NUCLEOTIDE SEQUENCE</scope>
    <source>
        <strain evidence="5">GD03832</strain>
    </source>
</reference>
<dbReference type="PANTHER" id="PTHR30270:SF0">
    <property type="entry name" value="THIAMINE-MONOPHOSPHATE KINASE"/>
    <property type="match status" value="1"/>
</dbReference>
<feature type="binding site" evidence="2">
    <location>
        <position position="117"/>
    </location>
    <ligand>
        <name>Mg(2+)</name>
        <dbReference type="ChEBI" id="CHEBI:18420"/>
        <label>1</label>
    </ligand>
</feature>
<dbReference type="SUPFAM" id="SSF55326">
    <property type="entry name" value="PurM N-terminal domain-like"/>
    <property type="match status" value="1"/>
</dbReference>
<feature type="binding site" evidence="2">
    <location>
        <position position="41"/>
    </location>
    <ligand>
        <name>Mg(2+)</name>
        <dbReference type="ChEBI" id="CHEBI:18420"/>
        <label>1</label>
    </ligand>
</feature>
<comment type="catalytic activity">
    <reaction evidence="2">
        <text>thiamine phosphate + ATP = thiamine diphosphate + ADP</text>
        <dbReference type="Rhea" id="RHEA:15913"/>
        <dbReference type="ChEBI" id="CHEBI:30616"/>
        <dbReference type="ChEBI" id="CHEBI:37575"/>
        <dbReference type="ChEBI" id="CHEBI:58937"/>
        <dbReference type="ChEBI" id="CHEBI:456216"/>
        <dbReference type="EC" id="2.7.4.16"/>
    </reaction>
</comment>
<dbReference type="InterPro" id="IPR036676">
    <property type="entry name" value="PurM-like_C_sf"/>
</dbReference>
<feature type="binding site" evidence="2">
    <location>
        <position position="25"/>
    </location>
    <ligand>
        <name>Mg(2+)</name>
        <dbReference type="ChEBI" id="CHEBI:18420"/>
        <label>4</label>
    </ligand>
</feature>
<sequence length="324" mass="34015">MGEFDLIRRYFQRPVRRAALGVGDDCALLAPAPGMQLAISSDMLVEGRHFFADVNPRLLGHKALAVNLSDLAASGARPLAFTLALSLPRADEDWISEFATGLLTLADAHDCELIGGDTTGGPLNICITVFGEVPAGQALLRSGARAGDEIWVSGTLGDARLALEAMLGHVQLPAELLQQARQRLEAPTPRVALGLALRGIASSALDVSDGLLGDLGHILELSSVGATVDSRCTTPLMAAAAYPHDAWQSDSKLQQQCTLAGGDDYELCFTAPAARHADVLAAGAASGTTVHRIGRIDAEPGLRVIDANGALLQNRWKSFDHFGG</sequence>
<dbReference type="PIRSF" id="PIRSF005303">
    <property type="entry name" value="Thiam_monoph_kin"/>
    <property type="match status" value="1"/>
</dbReference>
<evidence type="ECO:0000313" key="6">
    <source>
        <dbReference type="Proteomes" id="UP001161065"/>
    </source>
</evidence>
<dbReference type="InterPro" id="IPR006283">
    <property type="entry name" value="ThiL-like"/>
</dbReference>
<dbReference type="InterPro" id="IPR016188">
    <property type="entry name" value="PurM-like_N"/>
</dbReference>
<accession>A0AA42TVW3</accession>
<comment type="miscellaneous">
    <text evidence="2">Reaction mechanism of ThiL seems to utilize a direct, inline transfer of the gamma-phosphate of ATP to TMP rather than a phosphorylated enzyme intermediate.</text>
</comment>